<evidence type="ECO:0000313" key="3">
    <source>
        <dbReference type="Proteomes" id="UP000192758"/>
    </source>
</evidence>
<evidence type="ECO:0000313" key="2">
    <source>
        <dbReference type="EMBL" id="OQS55707.1"/>
    </source>
</evidence>
<dbReference type="Pfam" id="PF01248">
    <property type="entry name" value="Ribosomal_L7Ae"/>
    <property type="match status" value="1"/>
</dbReference>
<dbReference type="SUPFAM" id="SSF55315">
    <property type="entry name" value="L30e-like"/>
    <property type="match status" value="1"/>
</dbReference>
<gene>
    <name evidence="2" type="primary">nhp2</name>
    <name evidence="2" type="ORF">EHP00_461</name>
</gene>
<dbReference type="AlphaFoldDB" id="A0A1W0E8W8"/>
<proteinExistence type="predicted"/>
<keyword evidence="3" id="KW-1185">Reference proteome</keyword>
<name>A0A1W0E8W8_9MICR</name>
<dbReference type="InterPro" id="IPR004038">
    <property type="entry name" value="Ribosomal_eL8/eL30/eS12/Gad45"/>
</dbReference>
<dbReference type="EMBL" id="MNPJ01000003">
    <property type="protein sequence ID" value="OQS55707.1"/>
    <property type="molecule type" value="Genomic_DNA"/>
</dbReference>
<evidence type="ECO:0000259" key="1">
    <source>
        <dbReference type="Pfam" id="PF01248"/>
    </source>
</evidence>
<reference evidence="2 3" key="1">
    <citation type="journal article" date="2017" name="Environ. Microbiol.">
        <title>Decay of the glycolytic pathway and adaptation to intranuclear parasitism within Enterocytozoonidae microsporidia.</title>
        <authorList>
            <person name="Wiredu Boakye D."/>
            <person name="Jaroenlak P."/>
            <person name="Prachumwat A."/>
            <person name="Williams T.A."/>
            <person name="Bateman K.S."/>
            <person name="Itsathitphaisarn O."/>
            <person name="Sritunyalucksana K."/>
            <person name="Paszkiewicz K.H."/>
            <person name="Moore K.A."/>
            <person name="Stentiford G.D."/>
            <person name="Williams B.A."/>
        </authorList>
    </citation>
    <scope>NUCLEOTIDE SEQUENCE [LARGE SCALE GENOMIC DNA]</scope>
    <source>
        <strain evidence="2 3">TH1</strain>
    </source>
</reference>
<feature type="domain" description="Ribosomal protein eL8/eL30/eS12/Gadd45" evidence="1">
    <location>
        <begin position="63"/>
        <end position="99"/>
    </location>
</feature>
<dbReference type="OrthoDB" id="5364946at2759"/>
<dbReference type="STRING" id="646526.A0A1W0E8W8"/>
<accession>A0A1W0E8W8</accession>
<dbReference type="Gene3D" id="3.30.1330.30">
    <property type="match status" value="1"/>
</dbReference>
<dbReference type="InterPro" id="IPR029064">
    <property type="entry name" value="Ribosomal_eL30-like_sf"/>
</dbReference>
<comment type="caution">
    <text evidence="2">The sequence shown here is derived from an EMBL/GenBank/DDBJ whole genome shotgun (WGS) entry which is preliminary data.</text>
</comment>
<dbReference type="Proteomes" id="UP000192758">
    <property type="component" value="Unassembled WGS sequence"/>
</dbReference>
<protein>
    <submittedName>
        <fullName evidence="2">Nhp2</fullName>
    </submittedName>
</protein>
<sequence>MIKIAENIANETTSKRILKEVLKKGEGLISGIKPVVKNIISYGDIKEEKFYKNEKDEELSKPIVVFDGNTEPMDLITHIPILCQRNEIKYFFVNDKKWIANKTCVFLKNIEVEKYNKIIKDL</sequence>
<organism evidence="2 3">
    <name type="scientific">Ecytonucleospora hepatopenaei</name>
    <dbReference type="NCBI Taxonomy" id="646526"/>
    <lineage>
        <taxon>Eukaryota</taxon>
        <taxon>Fungi</taxon>
        <taxon>Fungi incertae sedis</taxon>
        <taxon>Microsporidia</taxon>
        <taxon>Enterocytozoonidae</taxon>
        <taxon>Ecytonucleospora</taxon>
    </lineage>
</organism>
<dbReference type="VEuPathDB" id="MicrosporidiaDB:EHP00_461"/>